<keyword evidence="1" id="KW-0472">Membrane</keyword>
<proteinExistence type="predicted"/>
<dbReference type="Pfam" id="PF07009">
    <property type="entry name" value="NusG_II"/>
    <property type="match status" value="1"/>
</dbReference>
<dbReference type="OrthoDB" id="47603at2"/>
<feature type="transmembrane region" description="Helical" evidence="1">
    <location>
        <begin position="6"/>
        <end position="25"/>
    </location>
</feature>
<gene>
    <name evidence="2" type="ORF">PDUR_14780</name>
</gene>
<evidence type="ECO:0000313" key="2">
    <source>
        <dbReference type="EMBL" id="AIQ13036.1"/>
    </source>
</evidence>
<keyword evidence="1" id="KW-1133">Transmembrane helix</keyword>
<dbReference type="EMBL" id="CP009288">
    <property type="protein sequence ID" value="AIQ13036.1"/>
    <property type="molecule type" value="Genomic_DNA"/>
</dbReference>
<keyword evidence="1" id="KW-0812">Transmembrane</keyword>
<dbReference type="RefSeq" id="WP_042206846.1">
    <property type="nucleotide sequence ID" value="NZ_CP009288.1"/>
</dbReference>
<dbReference type="AlphaFoldDB" id="A0A089HM48"/>
<organism evidence="2 3">
    <name type="scientific">Paenibacillus durus</name>
    <name type="common">Paenibacillus azotofixans</name>
    <dbReference type="NCBI Taxonomy" id="44251"/>
    <lineage>
        <taxon>Bacteria</taxon>
        <taxon>Bacillati</taxon>
        <taxon>Bacillota</taxon>
        <taxon>Bacilli</taxon>
        <taxon>Bacillales</taxon>
        <taxon>Paenibacillaceae</taxon>
        <taxon>Paenibacillus</taxon>
    </lineage>
</organism>
<dbReference type="STRING" id="44251.PDUR_14780"/>
<reference evidence="2 3" key="1">
    <citation type="submission" date="2014-08" db="EMBL/GenBank/DDBJ databases">
        <title>Comparative genomics of the Paenibacillus odorifer group.</title>
        <authorList>
            <person name="den Bakker H.C."/>
            <person name="Tsai Y.-C."/>
            <person name="Martin N."/>
            <person name="Korlach J."/>
            <person name="Wiedmann M."/>
        </authorList>
    </citation>
    <scope>NUCLEOTIDE SEQUENCE [LARGE SCALE GENOMIC DNA]</scope>
    <source>
        <strain evidence="2 3">DSM 1735</strain>
    </source>
</reference>
<sequence length="130" mass="14788">MKRGDLYIILLGLLIAGSIYGIKWLHMDHSAYKPGELMARITVNGKLYKNVALTKEVQIIDIQTEFGHNTLKAFDYGIQMTYSDAPKRIALDMGFISKPYQQIICIPTRVYVEVFNPHKQPSDDELDAVI</sequence>
<keyword evidence="3" id="KW-1185">Reference proteome</keyword>
<dbReference type="Proteomes" id="UP000029409">
    <property type="component" value="Chromosome"/>
</dbReference>
<evidence type="ECO:0000313" key="3">
    <source>
        <dbReference type="Proteomes" id="UP000029409"/>
    </source>
</evidence>
<dbReference type="InterPro" id="IPR038690">
    <property type="entry name" value="NusG_2_sf"/>
</dbReference>
<protein>
    <submittedName>
        <fullName evidence="2">Uncharacterized protein</fullName>
    </submittedName>
</protein>
<dbReference type="Gene3D" id="2.60.320.10">
    <property type="entry name" value="N-utilization substance G protein NusG, insert domain"/>
    <property type="match status" value="1"/>
</dbReference>
<dbReference type="CDD" id="cd09911">
    <property type="entry name" value="Lin0431_like"/>
    <property type="match status" value="1"/>
</dbReference>
<dbReference type="eggNOG" id="COG5341">
    <property type="taxonomic scope" value="Bacteria"/>
</dbReference>
<dbReference type="KEGG" id="pdu:PDUR_14780"/>
<accession>A0A089HM48</accession>
<evidence type="ECO:0000256" key="1">
    <source>
        <dbReference type="SAM" id="Phobius"/>
    </source>
</evidence>
<name>A0A089HM48_PAEDU</name>